<dbReference type="GO" id="GO:0003746">
    <property type="term" value="F:translation elongation factor activity"/>
    <property type="evidence" value="ECO:0007669"/>
    <property type="project" value="UniProtKB-KW"/>
</dbReference>
<feature type="compositionally biased region" description="Basic and acidic residues" evidence="1">
    <location>
        <begin position="280"/>
        <end position="303"/>
    </location>
</feature>
<dbReference type="Pfam" id="PF04843">
    <property type="entry name" value="Herpes_teg_N"/>
    <property type="match status" value="1"/>
</dbReference>
<gene>
    <name evidence="3" type="ORF">KUF71_004016</name>
</gene>
<keyword evidence="3" id="KW-0251">Elongation factor</keyword>
<feature type="domain" description="Peptidase C76" evidence="2">
    <location>
        <begin position="11"/>
        <end position="164"/>
    </location>
</feature>
<evidence type="ECO:0000313" key="3">
    <source>
        <dbReference type="EMBL" id="KAK3909660.1"/>
    </source>
</evidence>
<dbReference type="EMBL" id="JAHWGI010000107">
    <property type="protein sequence ID" value="KAK3909660.1"/>
    <property type="molecule type" value="Genomic_DNA"/>
</dbReference>
<proteinExistence type="predicted"/>
<dbReference type="InterPro" id="IPR038765">
    <property type="entry name" value="Papain-like_cys_pep_sf"/>
</dbReference>
<accession>A0AAE1GXG3</accession>
<dbReference type="PANTHER" id="PTHR40552">
    <property type="entry name" value="AT05186P-RELATED"/>
    <property type="match status" value="1"/>
</dbReference>
<keyword evidence="3" id="KW-0648">Protein biosynthesis</keyword>
<evidence type="ECO:0000259" key="2">
    <source>
        <dbReference type="Pfam" id="PF04843"/>
    </source>
</evidence>
<organism evidence="3 4">
    <name type="scientific">Frankliniella fusca</name>
    <dbReference type="NCBI Taxonomy" id="407009"/>
    <lineage>
        <taxon>Eukaryota</taxon>
        <taxon>Metazoa</taxon>
        <taxon>Ecdysozoa</taxon>
        <taxon>Arthropoda</taxon>
        <taxon>Hexapoda</taxon>
        <taxon>Insecta</taxon>
        <taxon>Pterygota</taxon>
        <taxon>Neoptera</taxon>
        <taxon>Paraneoptera</taxon>
        <taxon>Thysanoptera</taxon>
        <taxon>Terebrantia</taxon>
        <taxon>Thripoidea</taxon>
        <taxon>Thripidae</taxon>
        <taxon>Frankliniella</taxon>
    </lineage>
</organism>
<dbReference type="Proteomes" id="UP001219518">
    <property type="component" value="Unassembled WGS sequence"/>
</dbReference>
<reference evidence="3" key="2">
    <citation type="journal article" date="2023" name="BMC Genomics">
        <title>Pest status, molecular evolution, and epigenetic factors derived from the genome assembly of Frankliniella fusca, a thysanopteran phytovirus vector.</title>
        <authorList>
            <person name="Catto M.A."/>
            <person name="Labadie P.E."/>
            <person name="Jacobson A.L."/>
            <person name="Kennedy G.G."/>
            <person name="Srinivasan R."/>
            <person name="Hunt B.G."/>
        </authorList>
    </citation>
    <scope>NUCLEOTIDE SEQUENCE</scope>
    <source>
        <strain evidence="3">PL_HMW_Pooled</strain>
    </source>
</reference>
<dbReference type="AlphaFoldDB" id="A0AAE1GXG3"/>
<sequence>MIKIIQGTFDQSDHKRFPQYFGRQCTANAVAACCKASILQPINWTSSTIDECLISGDKLFQISYNHLPNHYKNIPYLRVEELQQKILFLDGTEITYTTETGEAFDGTSLRSVGTINNDGLIIYCIEDAQLTLFSQFTYAIFTCQSRSTAVFKFNNHSYLFDSHKRGRNGLLNTTNGTAILITFETACDLALHIKQLHPCSTCKTDAHVVCTDCQFSITAITIHPLAQNFTNSNSTTNNSFQARTQTEAITNVTNTIHKLSKLQLARMTKANKNLKKKNQKEKQKENLKSAIHKSTEERPRILIEESSSPSRNQTSYNKCKNKSIETKAEYARKAK</sequence>
<reference evidence="3" key="1">
    <citation type="submission" date="2021-07" db="EMBL/GenBank/DDBJ databases">
        <authorList>
            <person name="Catto M.A."/>
            <person name="Jacobson A."/>
            <person name="Kennedy G."/>
            <person name="Labadie P."/>
            <person name="Hunt B.G."/>
            <person name="Srinivasan R."/>
        </authorList>
    </citation>
    <scope>NUCLEOTIDE SEQUENCE</scope>
    <source>
        <strain evidence="3">PL_HMW_Pooled</strain>
        <tissue evidence="3">Head</tissue>
    </source>
</reference>
<feature type="compositionally biased region" description="Basic and acidic residues" evidence="1">
    <location>
        <begin position="322"/>
        <end position="335"/>
    </location>
</feature>
<feature type="compositionally biased region" description="Polar residues" evidence="1">
    <location>
        <begin position="305"/>
        <end position="318"/>
    </location>
</feature>
<protein>
    <submittedName>
        <fullName evidence="3">Elongation factor Ts</fullName>
    </submittedName>
</protein>
<dbReference type="Gene3D" id="3.90.70.120">
    <property type="match status" value="1"/>
</dbReference>
<evidence type="ECO:0000256" key="1">
    <source>
        <dbReference type="SAM" id="MobiDB-lite"/>
    </source>
</evidence>
<dbReference type="InterPro" id="IPR006928">
    <property type="entry name" value="Herpes_teg_USP"/>
</dbReference>
<name>A0AAE1GXG3_9NEOP</name>
<feature type="region of interest" description="Disordered" evidence="1">
    <location>
        <begin position="272"/>
        <end position="335"/>
    </location>
</feature>
<keyword evidence="4" id="KW-1185">Reference proteome</keyword>
<dbReference type="SUPFAM" id="SSF54001">
    <property type="entry name" value="Cysteine proteinases"/>
    <property type="match status" value="1"/>
</dbReference>
<dbReference type="PANTHER" id="PTHR40552:SF6">
    <property type="entry name" value="FI09606P-RELATED"/>
    <property type="match status" value="1"/>
</dbReference>
<comment type="caution">
    <text evidence="3">The sequence shown here is derived from an EMBL/GenBank/DDBJ whole genome shotgun (WGS) entry which is preliminary data.</text>
</comment>
<evidence type="ECO:0000313" key="4">
    <source>
        <dbReference type="Proteomes" id="UP001219518"/>
    </source>
</evidence>